<gene>
    <name evidence="3" type="ORF">C1C97_008985</name>
</gene>
<feature type="compositionally biased region" description="Low complexity" evidence="1">
    <location>
        <begin position="363"/>
        <end position="380"/>
    </location>
</feature>
<dbReference type="Proteomes" id="UP000249516">
    <property type="component" value="Unassembled WGS sequence"/>
</dbReference>
<organism evidence="3 4">
    <name type="scientific">Kocuria tytonis</name>
    <dbReference type="NCBI Taxonomy" id="2054280"/>
    <lineage>
        <taxon>Bacteria</taxon>
        <taxon>Bacillati</taxon>
        <taxon>Actinomycetota</taxon>
        <taxon>Actinomycetes</taxon>
        <taxon>Micrococcales</taxon>
        <taxon>Micrococcaceae</taxon>
        <taxon>Kocuria</taxon>
    </lineage>
</organism>
<dbReference type="OrthoDB" id="4882570at2"/>
<name>A0A495A9X7_9MICC</name>
<dbReference type="RefSeq" id="WP_121031338.1">
    <property type="nucleotide sequence ID" value="NZ_PNJG02000002.1"/>
</dbReference>
<evidence type="ECO:0000313" key="3">
    <source>
        <dbReference type="EMBL" id="RKQ35347.1"/>
    </source>
</evidence>
<feature type="region of interest" description="Disordered" evidence="1">
    <location>
        <begin position="272"/>
        <end position="314"/>
    </location>
</feature>
<feature type="compositionally biased region" description="Basic and acidic residues" evidence="1">
    <location>
        <begin position="274"/>
        <end position="283"/>
    </location>
</feature>
<dbReference type="Pfam" id="PF13349">
    <property type="entry name" value="DUF4097"/>
    <property type="match status" value="1"/>
</dbReference>
<accession>A0A495A9X7</accession>
<sequence length="380" mass="40070">MSTRFPHDQSPSSPQPTTPPAGFPGDARHPQGPHRDRPHDRPVGRGERRAWNTATAVVGGVGALALLLGGAGTATALALTQERDGSWRADSAISSIRIDAPTSVVDVSTSPTVDRVQVQWHETGWAFTEQPLAPEVTGGALTVRSSPERQKWGSTSRQISVIVPQDAPAASLNLTSTTGAVNLKGTFKDVSARTEIGSVMATDVEASVLDARATTGQVLLNGVRVSNRLDAHATLGMALVEAQGTAPERASVTASTGAYGVDMPEADYWYPKTSRHDVADPRRPRTATASDEPRSSAEPWTSPTAGSFPHGETAGAALDADTVCASAPKNRPCLFLEGTPVDVRTSGYMDEWNAQWDQDSDTRAATTPAPQATRSAAREH</sequence>
<feature type="compositionally biased region" description="Basic and acidic residues" evidence="1">
    <location>
        <begin position="26"/>
        <end position="46"/>
    </location>
</feature>
<evidence type="ECO:0000313" key="4">
    <source>
        <dbReference type="Proteomes" id="UP000249516"/>
    </source>
</evidence>
<reference evidence="3 4" key="1">
    <citation type="submission" date="2018-10" db="EMBL/GenBank/DDBJ databases">
        <title>Kocuria tytouropygialis sp. nov., isolated from the uropygial gland of an American barn owl (Tyto furcata).</title>
        <authorList>
            <person name="Braun M.S."/>
            <person name="Wang E."/>
            <person name="Zimmermann S."/>
            <person name="Wagner H."/>
            <person name="Wink M."/>
        </authorList>
    </citation>
    <scope>NUCLEOTIDE SEQUENCE [LARGE SCALE GENOMIC DNA]</scope>
    <source>
        <strain evidence="3 4">442</strain>
    </source>
</reference>
<evidence type="ECO:0000256" key="1">
    <source>
        <dbReference type="SAM" id="MobiDB-lite"/>
    </source>
</evidence>
<comment type="caution">
    <text evidence="3">The sequence shown here is derived from an EMBL/GenBank/DDBJ whole genome shotgun (WGS) entry which is preliminary data.</text>
</comment>
<feature type="region of interest" description="Disordered" evidence="1">
    <location>
        <begin position="1"/>
        <end position="46"/>
    </location>
</feature>
<keyword evidence="4" id="KW-1185">Reference proteome</keyword>
<proteinExistence type="predicted"/>
<dbReference type="InterPro" id="IPR025164">
    <property type="entry name" value="Toastrack_DUF4097"/>
</dbReference>
<feature type="region of interest" description="Disordered" evidence="1">
    <location>
        <begin position="352"/>
        <end position="380"/>
    </location>
</feature>
<feature type="compositionally biased region" description="Pro residues" evidence="1">
    <location>
        <begin position="13"/>
        <end position="22"/>
    </location>
</feature>
<feature type="domain" description="DUF4097" evidence="2">
    <location>
        <begin position="106"/>
        <end position="227"/>
    </location>
</feature>
<protein>
    <recommendedName>
        <fullName evidence="2">DUF4097 domain-containing protein</fullName>
    </recommendedName>
</protein>
<evidence type="ECO:0000259" key="2">
    <source>
        <dbReference type="Pfam" id="PF13349"/>
    </source>
</evidence>
<dbReference type="AlphaFoldDB" id="A0A495A9X7"/>
<dbReference type="EMBL" id="PNJG02000002">
    <property type="protein sequence ID" value="RKQ35347.1"/>
    <property type="molecule type" value="Genomic_DNA"/>
</dbReference>